<dbReference type="SUPFAM" id="SSF111369">
    <property type="entry name" value="HlyD-like secretion proteins"/>
    <property type="match status" value="1"/>
</dbReference>
<dbReference type="Gene3D" id="1.10.287.470">
    <property type="entry name" value="Helix hairpin bin"/>
    <property type="match status" value="1"/>
</dbReference>
<dbReference type="EMBL" id="FTMN01000005">
    <property type="protein sequence ID" value="SIQ50587.1"/>
    <property type="molecule type" value="Genomic_DNA"/>
</dbReference>
<name>A0A1N6TBG3_9GAMM</name>
<dbReference type="NCBIfam" id="TIGR01730">
    <property type="entry name" value="RND_mfp"/>
    <property type="match status" value="1"/>
</dbReference>
<dbReference type="GO" id="GO:1990281">
    <property type="term" value="C:efflux pump complex"/>
    <property type="evidence" value="ECO:0007669"/>
    <property type="project" value="TreeGrafter"/>
</dbReference>
<dbReference type="STRING" id="49186.SAMN05421647_105231"/>
<dbReference type="RefSeq" id="WP_076463083.1">
    <property type="nucleotide sequence ID" value="NZ_FTMN01000005.1"/>
</dbReference>
<reference evidence="4 5" key="1">
    <citation type="submission" date="2017-01" db="EMBL/GenBank/DDBJ databases">
        <authorList>
            <person name="Mah S.A."/>
            <person name="Swanson W.J."/>
            <person name="Moy G.W."/>
            <person name="Vacquier V.D."/>
        </authorList>
    </citation>
    <scope>NUCLEOTIDE SEQUENCE [LARGE SCALE GENOMIC DNA]</scope>
    <source>
        <strain evidence="4 5">DSM 7027</strain>
    </source>
</reference>
<evidence type="ECO:0000313" key="5">
    <source>
        <dbReference type="Proteomes" id="UP000186895"/>
    </source>
</evidence>
<dbReference type="Gene3D" id="2.40.50.100">
    <property type="match status" value="1"/>
</dbReference>
<dbReference type="GO" id="GO:0015562">
    <property type="term" value="F:efflux transmembrane transporter activity"/>
    <property type="evidence" value="ECO:0007669"/>
    <property type="project" value="TreeGrafter"/>
</dbReference>
<dbReference type="PANTHER" id="PTHR30469">
    <property type="entry name" value="MULTIDRUG RESISTANCE PROTEIN MDTA"/>
    <property type="match status" value="1"/>
</dbReference>
<proteinExistence type="inferred from homology"/>
<evidence type="ECO:0000256" key="1">
    <source>
        <dbReference type="ARBA" id="ARBA00009477"/>
    </source>
</evidence>
<dbReference type="PROSITE" id="PS51257">
    <property type="entry name" value="PROKAR_LIPOPROTEIN"/>
    <property type="match status" value="1"/>
</dbReference>
<accession>A0A1N6TBG3</accession>
<evidence type="ECO:0000256" key="3">
    <source>
        <dbReference type="SAM" id="SignalP"/>
    </source>
</evidence>
<feature type="chain" id="PRO_5012365203" evidence="3">
    <location>
        <begin position="26"/>
        <end position="366"/>
    </location>
</feature>
<dbReference type="Gene3D" id="2.40.420.20">
    <property type="match status" value="1"/>
</dbReference>
<evidence type="ECO:0000313" key="4">
    <source>
        <dbReference type="EMBL" id="SIQ50587.1"/>
    </source>
</evidence>
<dbReference type="eggNOG" id="COG0845">
    <property type="taxonomic scope" value="Bacteria"/>
</dbReference>
<dbReference type="AlphaFoldDB" id="A0A1N6TBG3"/>
<feature type="coiled-coil region" evidence="2">
    <location>
        <begin position="103"/>
        <end position="161"/>
    </location>
</feature>
<keyword evidence="3" id="KW-0732">Signal</keyword>
<keyword evidence="2" id="KW-0175">Coiled coil</keyword>
<keyword evidence="5" id="KW-1185">Reference proteome</keyword>
<dbReference type="Proteomes" id="UP000186895">
    <property type="component" value="Unassembled WGS sequence"/>
</dbReference>
<dbReference type="InterPro" id="IPR006143">
    <property type="entry name" value="RND_pump_MFP"/>
</dbReference>
<sequence length="366" mass="39735">MKMPASINLFVLLSSLLLLSGCQEAEETAATARPLAVSTQALEPSPGFELIHTYAGRVEAAQNSALGFETRGKLKTIAVDSGDYVKAGQQLAWLDTQLLDTEVQRLKAQQQETQARLRLARTSLERLGALEQRGYASTQNRDELEAEVDALKAAMAVISSNLARNRLQQEKAVLIAPFDARVGQRLADEGMVLSAGQPVLQLLSESGTEFTIGLPPEQATRLQTGQTYTLEAGKRTLSVDLIQVGAELAPMSRTLQARFRPTEPLNLPQGTLVRLQLPEYRPESGYWVPISALTDSVRGLWQVYVVSDSNQVEARDVRILHSTEESAYISGALGQGEQLLNRGLHRVVPGQAVEALQEVAAGGAQQ</sequence>
<gene>
    <name evidence="4" type="ORF">SAMN05421647_105231</name>
</gene>
<dbReference type="PANTHER" id="PTHR30469:SF11">
    <property type="entry name" value="BLL4320 PROTEIN"/>
    <property type="match status" value="1"/>
</dbReference>
<protein>
    <submittedName>
        <fullName evidence="4">RND family efflux transporter, MFP subunit</fullName>
    </submittedName>
</protein>
<evidence type="ECO:0000256" key="2">
    <source>
        <dbReference type="SAM" id="Coils"/>
    </source>
</evidence>
<organism evidence="4 5">
    <name type="scientific">Marinobacterium stanieri</name>
    <dbReference type="NCBI Taxonomy" id="49186"/>
    <lineage>
        <taxon>Bacteria</taxon>
        <taxon>Pseudomonadati</taxon>
        <taxon>Pseudomonadota</taxon>
        <taxon>Gammaproteobacteria</taxon>
        <taxon>Oceanospirillales</taxon>
        <taxon>Oceanospirillaceae</taxon>
        <taxon>Marinobacterium</taxon>
    </lineage>
</organism>
<feature type="signal peptide" evidence="3">
    <location>
        <begin position="1"/>
        <end position="25"/>
    </location>
</feature>
<comment type="similarity">
    <text evidence="1">Belongs to the membrane fusion protein (MFP) (TC 8.A.1) family.</text>
</comment>